<evidence type="ECO:0000313" key="2">
    <source>
        <dbReference type="EMBL" id="KAF5367374.1"/>
    </source>
</evidence>
<feature type="region of interest" description="Disordered" evidence="1">
    <location>
        <begin position="475"/>
        <end position="494"/>
    </location>
</feature>
<evidence type="ECO:0000256" key="1">
    <source>
        <dbReference type="SAM" id="MobiDB-lite"/>
    </source>
</evidence>
<dbReference type="AlphaFoldDB" id="A0A8H5LS42"/>
<sequence length="569" mass="64693">MTLAIQDSFDTRMFGFPSEEEIPRLNLLISQQKLSLHSLRQEILHVVSTSSVPFDHSEDTRLHNLLCEQESIEKSLMSHISLLSPIRRLPFELHTYLFSLCLPQQLYITPDPLQAPLLLASVCAWWRKIVLSLPSLWSSLHLRSGLSDRRAISLLSTWLSRTGSRPLSISLYADLWRQDDISEVLNGFSTHWRHVRLRDELPKTAIWHNNLNVPLLETFELISPSGVSKEQLDIFSRVLRTATRLERVVWINGHMISSIFDVNWSQLTHNAHNLIQLNIPIPRLTSSISFPPVCLANLQSLALSIIDNPCVLFNSLTLPALKHLELLSSSQRSSSWSDLPHSLNSLFKRSQCPLETLDIHFFHFTEDTFITLIDPINATLREITLETEDTPLDGFIFGDKILRLLSYSPSTDGKEDAHIGSAEPQPQSESSKSFLDQSRYIPCLCPRLQSIALYNCISCKEGAFTNMVRTRLLGSDPNPHSHSTSYPTTTTTTTTTPISRLHLVEIFDVDRECKHLEKLRAEGLILQVYSHQSKDPIPIDPSDEARLKKLYEDGVLPPLYEYCTSSSQY</sequence>
<dbReference type="Gene3D" id="3.80.10.10">
    <property type="entry name" value="Ribonuclease Inhibitor"/>
    <property type="match status" value="1"/>
</dbReference>
<name>A0A8H5LS42_9AGAR</name>
<evidence type="ECO:0008006" key="4">
    <source>
        <dbReference type="Google" id="ProtNLM"/>
    </source>
</evidence>
<dbReference type="OrthoDB" id="3139399at2759"/>
<evidence type="ECO:0000313" key="3">
    <source>
        <dbReference type="Proteomes" id="UP000559256"/>
    </source>
</evidence>
<organism evidence="2 3">
    <name type="scientific">Tetrapyrgos nigripes</name>
    <dbReference type="NCBI Taxonomy" id="182062"/>
    <lineage>
        <taxon>Eukaryota</taxon>
        <taxon>Fungi</taxon>
        <taxon>Dikarya</taxon>
        <taxon>Basidiomycota</taxon>
        <taxon>Agaricomycotina</taxon>
        <taxon>Agaricomycetes</taxon>
        <taxon>Agaricomycetidae</taxon>
        <taxon>Agaricales</taxon>
        <taxon>Marasmiineae</taxon>
        <taxon>Marasmiaceae</taxon>
        <taxon>Tetrapyrgos</taxon>
    </lineage>
</organism>
<reference evidence="2 3" key="1">
    <citation type="journal article" date="2020" name="ISME J.">
        <title>Uncovering the hidden diversity of litter-decomposition mechanisms in mushroom-forming fungi.</title>
        <authorList>
            <person name="Floudas D."/>
            <person name="Bentzer J."/>
            <person name="Ahren D."/>
            <person name="Johansson T."/>
            <person name="Persson P."/>
            <person name="Tunlid A."/>
        </authorList>
    </citation>
    <scope>NUCLEOTIDE SEQUENCE [LARGE SCALE GENOMIC DNA]</scope>
    <source>
        <strain evidence="2 3">CBS 291.85</strain>
    </source>
</reference>
<feature type="compositionally biased region" description="Polar residues" evidence="1">
    <location>
        <begin position="478"/>
        <end position="487"/>
    </location>
</feature>
<dbReference type="InterPro" id="IPR032675">
    <property type="entry name" value="LRR_dom_sf"/>
</dbReference>
<accession>A0A8H5LS42</accession>
<gene>
    <name evidence="2" type="ORF">D9758_003698</name>
</gene>
<dbReference type="Proteomes" id="UP000559256">
    <property type="component" value="Unassembled WGS sequence"/>
</dbReference>
<protein>
    <recommendedName>
        <fullName evidence="4">F-box domain-containing protein</fullName>
    </recommendedName>
</protein>
<proteinExistence type="predicted"/>
<comment type="caution">
    <text evidence="2">The sequence shown here is derived from an EMBL/GenBank/DDBJ whole genome shotgun (WGS) entry which is preliminary data.</text>
</comment>
<dbReference type="EMBL" id="JAACJM010000019">
    <property type="protein sequence ID" value="KAF5367374.1"/>
    <property type="molecule type" value="Genomic_DNA"/>
</dbReference>
<keyword evidence="3" id="KW-1185">Reference proteome</keyword>